<reference evidence="1 2" key="1">
    <citation type="journal article" date="2015" name="Nature">
        <title>rRNA introns, odd ribosomes, and small enigmatic genomes across a large radiation of phyla.</title>
        <authorList>
            <person name="Brown C.T."/>
            <person name="Hug L.A."/>
            <person name="Thomas B.C."/>
            <person name="Sharon I."/>
            <person name="Castelle C.J."/>
            <person name="Singh A."/>
            <person name="Wilkins M.J."/>
            <person name="Williams K.H."/>
            <person name="Banfield J.F."/>
        </authorList>
    </citation>
    <scope>NUCLEOTIDE SEQUENCE [LARGE SCALE GENOMIC DNA]</scope>
</reference>
<evidence type="ECO:0000313" key="2">
    <source>
        <dbReference type="Proteomes" id="UP000033947"/>
    </source>
</evidence>
<name>A0A0G0VRZ6_UNCKA</name>
<dbReference type="AlphaFoldDB" id="A0A0G0VRZ6"/>
<dbReference type="Proteomes" id="UP000033947">
    <property type="component" value="Unassembled WGS sequence"/>
</dbReference>
<dbReference type="InterPro" id="IPR037236">
    <property type="entry name" value="STIV_B116-like_sf"/>
</dbReference>
<dbReference type="EMBL" id="LCBB01000001">
    <property type="protein sequence ID" value="KKS03634.1"/>
    <property type="molecule type" value="Genomic_DNA"/>
</dbReference>
<evidence type="ECO:0000313" key="1">
    <source>
        <dbReference type="EMBL" id="KKS03634.1"/>
    </source>
</evidence>
<organism evidence="1 2">
    <name type="scientific">candidate division WWE3 bacterium GW2011_GWC2_41_23</name>
    <dbReference type="NCBI Taxonomy" id="1619123"/>
    <lineage>
        <taxon>Bacteria</taxon>
        <taxon>Katanobacteria</taxon>
    </lineage>
</organism>
<evidence type="ECO:0008006" key="3">
    <source>
        <dbReference type="Google" id="ProtNLM"/>
    </source>
</evidence>
<gene>
    <name evidence="1" type="ORF">UU55_C0001G0095</name>
</gene>
<accession>A0A0G0VRZ6</accession>
<protein>
    <recommendedName>
        <fullName evidence="3">DUF1874 domain-containing protein</fullName>
    </recommendedName>
</protein>
<comment type="caution">
    <text evidence="1">The sequence shown here is derived from an EMBL/GenBank/DDBJ whole genome shotgun (WGS) entry which is preliminary data.</text>
</comment>
<proteinExistence type="predicted"/>
<dbReference type="Gene3D" id="3.40.50.11170">
    <property type="entry name" value="Uncharacterised protein PF08960, DUF1874"/>
    <property type="match status" value="1"/>
</dbReference>
<sequence length="114" mass="12457">MATTFVGLALADGMFSETATATRRPLTVEEAKNLVEGGVESCCNPSHRTTLDALQQKFGIVVPIPEKAPFVKLTSGDCLIVLSARFPRRLNEGETWNADDVAKAEFKFGLWEIN</sequence>